<reference evidence="2" key="1">
    <citation type="submission" date="2022-11" db="UniProtKB">
        <authorList>
            <consortium name="WormBaseParasite"/>
        </authorList>
    </citation>
    <scope>IDENTIFICATION</scope>
</reference>
<dbReference type="Proteomes" id="UP000887579">
    <property type="component" value="Unplaced"/>
</dbReference>
<evidence type="ECO:0000313" key="1">
    <source>
        <dbReference type="Proteomes" id="UP000887579"/>
    </source>
</evidence>
<dbReference type="WBParaSite" id="ES5_v2.g23307.t1">
    <property type="protein sequence ID" value="ES5_v2.g23307.t1"/>
    <property type="gene ID" value="ES5_v2.g23307"/>
</dbReference>
<accession>A0AC34G1Y8</accession>
<name>A0AC34G1Y8_9BILA</name>
<protein>
    <submittedName>
        <fullName evidence="2">Uncharacterized protein</fullName>
    </submittedName>
</protein>
<proteinExistence type="predicted"/>
<organism evidence="1 2">
    <name type="scientific">Panagrolaimus sp. ES5</name>
    <dbReference type="NCBI Taxonomy" id="591445"/>
    <lineage>
        <taxon>Eukaryota</taxon>
        <taxon>Metazoa</taxon>
        <taxon>Ecdysozoa</taxon>
        <taxon>Nematoda</taxon>
        <taxon>Chromadorea</taxon>
        <taxon>Rhabditida</taxon>
        <taxon>Tylenchina</taxon>
        <taxon>Panagrolaimomorpha</taxon>
        <taxon>Panagrolaimoidea</taxon>
        <taxon>Panagrolaimidae</taxon>
        <taxon>Panagrolaimus</taxon>
    </lineage>
</organism>
<evidence type="ECO:0000313" key="2">
    <source>
        <dbReference type="WBParaSite" id="ES5_v2.g23307.t1"/>
    </source>
</evidence>
<sequence>MKLMNLTKQLKCSKLNLDDPNLSKNVCAVGDEGGNFALVDFETESIVLKSSHPHYSTLSDVCFSSAENHWTLATIATDCQAVISHFGITEDGNLKILDTMSFNTNVGDPIAIIPIENSSNYLFVGQGIDIVKLV</sequence>